<dbReference type="InterPro" id="IPR049940">
    <property type="entry name" value="GluQ/Sye"/>
</dbReference>
<evidence type="ECO:0000256" key="2">
    <source>
        <dbReference type="ARBA" id="ARBA00022723"/>
    </source>
</evidence>
<dbReference type="SUPFAM" id="SSF52374">
    <property type="entry name" value="Nucleotidylyl transferase"/>
    <property type="match status" value="1"/>
</dbReference>
<dbReference type="Gene3D" id="3.40.50.620">
    <property type="entry name" value="HUPs"/>
    <property type="match status" value="1"/>
</dbReference>
<dbReference type="InterPro" id="IPR000924">
    <property type="entry name" value="Glu/Gln-tRNA-synth"/>
</dbReference>
<dbReference type="InterPro" id="IPR020058">
    <property type="entry name" value="Glu/Gln-tRNA-synth_Ib_cat-dom"/>
</dbReference>
<dbReference type="KEGG" id="echi:FKX85_13605"/>
<keyword evidence="8" id="KW-0472">Membrane</keyword>
<keyword evidence="11" id="KW-1185">Reference proteome</keyword>
<evidence type="ECO:0000313" key="11">
    <source>
        <dbReference type="Proteomes" id="UP000316614"/>
    </source>
</evidence>
<evidence type="ECO:0000256" key="7">
    <source>
        <dbReference type="RuleBase" id="RU363037"/>
    </source>
</evidence>
<dbReference type="InterPro" id="IPR001412">
    <property type="entry name" value="aa-tRNA-synth_I_CS"/>
</dbReference>
<dbReference type="PANTHER" id="PTHR43311:SF1">
    <property type="entry name" value="GLUTAMYL-Q TRNA(ASP) SYNTHETASE"/>
    <property type="match status" value="1"/>
</dbReference>
<keyword evidence="8" id="KW-0812">Transmembrane</keyword>
<evidence type="ECO:0000313" key="10">
    <source>
        <dbReference type="EMBL" id="QDH80011.1"/>
    </source>
</evidence>
<evidence type="ECO:0000256" key="3">
    <source>
        <dbReference type="ARBA" id="ARBA00022741"/>
    </source>
</evidence>
<keyword evidence="6 7" id="KW-0030">Aminoacyl-tRNA synthetase</keyword>
<dbReference type="GO" id="GO:0005524">
    <property type="term" value="F:ATP binding"/>
    <property type="evidence" value="ECO:0007669"/>
    <property type="project" value="UniProtKB-KW"/>
</dbReference>
<keyword evidence="4" id="KW-0862">Zinc</keyword>
<dbReference type="GO" id="GO:0004818">
    <property type="term" value="F:glutamate-tRNA ligase activity"/>
    <property type="evidence" value="ECO:0007669"/>
    <property type="project" value="TreeGrafter"/>
</dbReference>
<dbReference type="EMBL" id="CP041253">
    <property type="protein sequence ID" value="QDH80011.1"/>
    <property type="molecule type" value="Genomic_DNA"/>
</dbReference>
<dbReference type="GO" id="GO:0006424">
    <property type="term" value="P:glutamyl-tRNA aminoacylation"/>
    <property type="evidence" value="ECO:0007669"/>
    <property type="project" value="TreeGrafter"/>
</dbReference>
<dbReference type="OrthoDB" id="9807503at2"/>
<reference evidence="10 11" key="1">
    <citation type="submission" date="2019-06" db="EMBL/GenBank/DDBJ databases">
        <title>Echinicola alkalisoli sp. nov. isolated from saline soil.</title>
        <authorList>
            <person name="Sun J.-Q."/>
            <person name="Xu L."/>
        </authorList>
    </citation>
    <scope>NUCLEOTIDE SEQUENCE [LARGE SCALE GENOMIC DNA]</scope>
    <source>
        <strain evidence="10 11">LN3S3</strain>
    </source>
</reference>
<keyword evidence="2" id="KW-0479">Metal-binding</keyword>
<evidence type="ECO:0000256" key="5">
    <source>
        <dbReference type="ARBA" id="ARBA00022840"/>
    </source>
</evidence>
<feature type="domain" description="Glutamyl/glutaminyl-tRNA synthetase class Ib catalytic" evidence="9">
    <location>
        <begin position="12"/>
        <end position="297"/>
    </location>
</feature>
<keyword evidence="3 7" id="KW-0547">Nucleotide-binding</keyword>
<comment type="similarity">
    <text evidence="7">Belongs to the class-I aminoacyl-tRNA synthetase family.</text>
</comment>
<keyword evidence="7" id="KW-0648">Protein biosynthesis</keyword>
<keyword evidence="8" id="KW-1133">Transmembrane helix</keyword>
<evidence type="ECO:0000256" key="4">
    <source>
        <dbReference type="ARBA" id="ARBA00022833"/>
    </source>
</evidence>
<dbReference type="Proteomes" id="UP000316614">
    <property type="component" value="Chromosome"/>
</dbReference>
<dbReference type="PANTHER" id="PTHR43311">
    <property type="entry name" value="GLUTAMATE--TRNA LIGASE"/>
    <property type="match status" value="1"/>
</dbReference>
<keyword evidence="1 7" id="KW-0436">Ligase</keyword>
<protein>
    <submittedName>
        <fullName evidence="10">tRNA glutamyl-Q synthetase</fullName>
    </submittedName>
</protein>
<proteinExistence type="inferred from homology"/>
<dbReference type="PROSITE" id="PS00178">
    <property type="entry name" value="AA_TRNA_LIGASE_I"/>
    <property type="match status" value="1"/>
</dbReference>
<accession>A0A514CJK4</accession>
<dbReference type="GO" id="GO:0005829">
    <property type="term" value="C:cytosol"/>
    <property type="evidence" value="ECO:0007669"/>
    <property type="project" value="TreeGrafter"/>
</dbReference>
<name>A0A514CJK4_9BACT</name>
<organism evidence="10 11">
    <name type="scientific">Echinicola soli</name>
    <dbReference type="NCBI Taxonomy" id="2591634"/>
    <lineage>
        <taxon>Bacteria</taxon>
        <taxon>Pseudomonadati</taxon>
        <taxon>Bacteroidota</taxon>
        <taxon>Cytophagia</taxon>
        <taxon>Cytophagales</taxon>
        <taxon>Cyclobacteriaceae</taxon>
        <taxon>Echinicola</taxon>
    </lineage>
</organism>
<sequence>MAPFSMKTYRLTRIAPTPSGFLHLGNALSFAITYALAKRHGTKIMLRIDDLDQNRVKMSYVEDLFDTLRFLDFPWHYGPRNVKEYQDSFSQIHRMPLYHKVLDQLVGKNLVYACQCSRKKIAQSSPDGSYPGTCRAKHIGLGHKQVNWRLKTDQRPLTMQMESNELVSPLPAIMKDFIIRKKDGAPSYQLASVVDDIHYGVDLIVRGDDLQDSSWTQLFIADLLPENQFSKGTFYHHPLLMDNGEHKLSKSAGSTSIHGLRKLGKSKEAIYQQLGVFMGFSESVFSLEEFERAFNQKRLP</sequence>
<keyword evidence="5 7" id="KW-0067">ATP-binding</keyword>
<dbReference type="InterPro" id="IPR014729">
    <property type="entry name" value="Rossmann-like_a/b/a_fold"/>
</dbReference>
<dbReference type="PRINTS" id="PR00987">
    <property type="entry name" value="TRNASYNTHGLU"/>
</dbReference>
<dbReference type="Pfam" id="PF00749">
    <property type="entry name" value="tRNA-synt_1c"/>
    <property type="match status" value="1"/>
</dbReference>
<evidence type="ECO:0000256" key="6">
    <source>
        <dbReference type="ARBA" id="ARBA00023146"/>
    </source>
</evidence>
<evidence type="ECO:0000256" key="1">
    <source>
        <dbReference type="ARBA" id="ARBA00022598"/>
    </source>
</evidence>
<gene>
    <name evidence="10" type="ORF">FKX85_13605</name>
</gene>
<dbReference type="AlphaFoldDB" id="A0A514CJK4"/>
<evidence type="ECO:0000259" key="9">
    <source>
        <dbReference type="Pfam" id="PF00749"/>
    </source>
</evidence>
<feature type="transmembrane region" description="Helical" evidence="8">
    <location>
        <begin position="20"/>
        <end position="37"/>
    </location>
</feature>
<evidence type="ECO:0000256" key="8">
    <source>
        <dbReference type="SAM" id="Phobius"/>
    </source>
</evidence>